<dbReference type="EMBL" id="CP015085">
    <property type="protein sequence ID" value="ANK06639.1"/>
    <property type="molecule type" value="Genomic_DNA"/>
</dbReference>
<proteinExistence type="predicted"/>
<sequence length="31" mass="3753">MWPDLYLKNNQIQTDTHYTTRLAPQDQPHVK</sequence>
<name>A0A192CMA8_ECO25</name>
<gene>
    <name evidence="1" type="ORF">WLH_05378</name>
</gene>
<dbReference type="PATRIC" id="fig|941280.3.peg.5332"/>
<dbReference type="AlphaFoldDB" id="A0A192CMA8"/>
<reference evidence="1 2" key="1">
    <citation type="submission" date="2016-03" db="EMBL/GenBank/DDBJ databases">
        <title>Genome Sequence and Comparative Pathogenic Determinants of Uropathogenic Escherichia coli O25b:H4, a Clinical Isolate from Saudi Arabia.</title>
        <authorList>
            <person name="Alyamani E.A.J."/>
            <person name="Khiyami M.A."/>
            <person name="Booq R.Y."/>
            <person name="Bahwerth F.S."/>
            <person name="Vaisvil B."/>
            <person name="Schmitt D.P."/>
            <person name="Kapatral V."/>
        </authorList>
    </citation>
    <scope>NUCLEOTIDE SEQUENCE [LARGE SCALE GENOMIC DNA]</scope>
    <source>
        <strain evidence="1 2">O25b:H4</strain>
    </source>
</reference>
<evidence type="ECO:0000313" key="2">
    <source>
        <dbReference type="Proteomes" id="UP000183316"/>
    </source>
</evidence>
<evidence type="ECO:0000313" key="1">
    <source>
        <dbReference type="EMBL" id="ANK06639.1"/>
    </source>
</evidence>
<dbReference type="Proteomes" id="UP000183316">
    <property type="component" value="Chromosome"/>
</dbReference>
<accession>A0A192CMA8</accession>
<organism evidence="1 2">
    <name type="scientific">Escherichia coli O25b:H4</name>
    <dbReference type="NCBI Taxonomy" id="941280"/>
    <lineage>
        <taxon>Bacteria</taxon>
        <taxon>Pseudomonadati</taxon>
        <taxon>Pseudomonadota</taxon>
        <taxon>Gammaproteobacteria</taxon>
        <taxon>Enterobacterales</taxon>
        <taxon>Enterobacteriaceae</taxon>
        <taxon>Escherichia</taxon>
    </lineage>
</organism>
<protein>
    <submittedName>
        <fullName evidence="1">Uncharacterized protein</fullName>
    </submittedName>
</protein>